<comment type="caution">
    <text evidence="2">The sequence shown here is derived from an EMBL/GenBank/DDBJ whole genome shotgun (WGS) entry which is preliminary data.</text>
</comment>
<dbReference type="eggNOG" id="arCOG04417">
    <property type="taxonomic scope" value="Archaea"/>
</dbReference>
<evidence type="ECO:0000313" key="3">
    <source>
        <dbReference type="Proteomes" id="UP000011513"/>
    </source>
</evidence>
<feature type="compositionally biased region" description="Low complexity" evidence="1">
    <location>
        <begin position="187"/>
        <end position="198"/>
    </location>
</feature>
<dbReference type="InterPro" id="IPR018645">
    <property type="entry name" value="OapC-like"/>
</dbReference>
<proteinExistence type="predicted"/>
<protein>
    <submittedName>
        <fullName evidence="2">Zn-ribbon containing protein</fullName>
    </submittedName>
</protein>
<gene>
    <name evidence="2" type="ORF">C474_10204</name>
</gene>
<feature type="compositionally biased region" description="Low complexity" evidence="1">
    <location>
        <begin position="44"/>
        <end position="70"/>
    </location>
</feature>
<reference evidence="2 3" key="1">
    <citation type="journal article" date="2014" name="PLoS Genet.">
        <title>Phylogenetically driven sequencing of extremely halophilic archaea reveals strategies for static and dynamic osmo-response.</title>
        <authorList>
            <person name="Becker E.A."/>
            <person name="Seitzer P.M."/>
            <person name="Tritt A."/>
            <person name="Larsen D."/>
            <person name="Krusor M."/>
            <person name="Yao A.I."/>
            <person name="Wu D."/>
            <person name="Madern D."/>
            <person name="Eisen J.A."/>
            <person name="Darling A.E."/>
            <person name="Facciotti M.T."/>
        </authorList>
    </citation>
    <scope>NUCLEOTIDE SEQUENCE [LARGE SCALE GENOMIC DNA]</scope>
    <source>
        <strain evidence="2 3">JCM 14848</strain>
    </source>
</reference>
<feature type="compositionally biased region" description="Basic and acidic residues" evidence="1">
    <location>
        <begin position="159"/>
        <end position="170"/>
    </location>
</feature>
<dbReference type="AlphaFoldDB" id="M0D8N6"/>
<accession>M0D8N6</accession>
<feature type="compositionally biased region" description="Basic and acidic residues" evidence="1">
    <location>
        <begin position="230"/>
        <end position="256"/>
    </location>
</feature>
<dbReference type="Proteomes" id="UP000011513">
    <property type="component" value="Unassembled WGS sequence"/>
</dbReference>
<dbReference type="EMBL" id="AOIV01000023">
    <property type="protein sequence ID" value="ELZ31198.1"/>
    <property type="molecule type" value="Genomic_DNA"/>
</dbReference>
<organism evidence="2 3">
    <name type="scientific">Halogeometricum pallidum JCM 14848</name>
    <dbReference type="NCBI Taxonomy" id="1227487"/>
    <lineage>
        <taxon>Archaea</taxon>
        <taxon>Methanobacteriati</taxon>
        <taxon>Methanobacteriota</taxon>
        <taxon>Stenosarchaea group</taxon>
        <taxon>Halobacteria</taxon>
        <taxon>Halobacteriales</taxon>
        <taxon>Haloferacaceae</taxon>
        <taxon>Halogeometricum</taxon>
    </lineage>
</organism>
<name>M0D8N6_HALPD</name>
<dbReference type="PATRIC" id="fig|1227487.5.peg.2060"/>
<evidence type="ECO:0000256" key="1">
    <source>
        <dbReference type="SAM" id="MobiDB-lite"/>
    </source>
</evidence>
<dbReference type="Pfam" id="PF09845">
    <property type="entry name" value="OapC"/>
    <property type="match status" value="2"/>
</dbReference>
<evidence type="ECO:0000313" key="2">
    <source>
        <dbReference type="EMBL" id="ELZ31198.1"/>
    </source>
</evidence>
<feature type="compositionally biased region" description="Basic and acidic residues" evidence="1">
    <location>
        <begin position="28"/>
        <end position="43"/>
    </location>
</feature>
<feature type="region of interest" description="Disordered" evidence="1">
    <location>
        <begin position="1"/>
        <end position="321"/>
    </location>
</feature>
<feature type="compositionally biased region" description="Polar residues" evidence="1">
    <location>
        <begin position="214"/>
        <end position="229"/>
    </location>
</feature>
<feature type="compositionally biased region" description="Basic and acidic residues" evidence="1">
    <location>
        <begin position="119"/>
        <end position="135"/>
    </location>
</feature>
<keyword evidence="3" id="KW-1185">Reference proteome</keyword>
<dbReference type="InParanoid" id="M0D8N6"/>
<sequence>MFADGSKEMLSGCPNCGGNKFQFSPSKGGRDDAAETTGRREASSSDATASSDTTTSHTTGASDATTSDSAPRSPDSTPSSGQTADATDAEPADETSGSNTWRRAASRAADAESDPDADGETRTRSDRADGVDAARRRGQSLREWANSRGFASEVEDAKDETTLRENRRQTGDAQRLPPERRSSTEAPDSSQPSDPVDSAGASDAGDPSRPVDETSFSTASEPPTASKSSTDPEDRPAERPSEPAERPSEQTERPSDSTETPDSSTGRAAPDEDGTEDDAQASARSDVVSPDEIRAASEETPPTDANGRVIEPQSDDRPNLDELREELNEQFESIKIVAPGEYELNLMELYDRPEYIISLREDGRYVIEVPDTWGPRDDDDR</sequence>